<evidence type="ECO:0000313" key="4">
    <source>
        <dbReference type="Proteomes" id="UP001642360"/>
    </source>
</evidence>
<comment type="similarity">
    <text evidence="1 2">Belongs to the RNase T2 family.</text>
</comment>
<dbReference type="AlphaFoldDB" id="A0ABC8R3E4"/>
<protein>
    <submittedName>
        <fullName evidence="3">Uncharacterized protein</fullName>
    </submittedName>
</protein>
<dbReference type="EMBL" id="CAUOFW020000970">
    <property type="protein sequence ID" value="CAK9139518.1"/>
    <property type="molecule type" value="Genomic_DNA"/>
</dbReference>
<gene>
    <name evidence="3" type="ORF">ILEXP_LOCUS6912</name>
</gene>
<evidence type="ECO:0000256" key="2">
    <source>
        <dbReference type="RuleBase" id="RU004328"/>
    </source>
</evidence>
<dbReference type="InterPro" id="IPR036430">
    <property type="entry name" value="RNase_T2-like_sf"/>
</dbReference>
<dbReference type="Proteomes" id="UP001642360">
    <property type="component" value="Unassembled WGS sequence"/>
</dbReference>
<keyword evidence="4" id="KW-1185">Reference proteome</keyword>
<dbReference type="Gene3D" id="3.90.730.10">
    <property type="entry name" value="Ribonuclease T2-like"/>
    <property type="match status" value="1"/>
</dbReference>
<evidence type="ECO:0000256" key="1">
    <source>
        <dbReference type="ARBA" id="ARBA00007469"/>
    </source>
</evidence>
<dbReference type="PROSITE" id="PS00531">
    <property type="entry name" value="RNASE_T2_2"/>
    <property type="match status" value="1"/>
</dbReference>
<dbReference type="SUPFAM" id="SSF55895">
    <property type="entry name" value="Ribonuclease Rh-like"/>
    <property type="match status" value="1"/>
</dbReference>
<comment type="caution">
    <text evidence="3">The sequence shown here is derived from an EMBL/GenBank/DDBJ whole genome shotgun (WGS) entry which is preliminary data.</text>
</comment>
<dbReference type="Pfam" id="PF00445">
    <property type="entry name" value="Ribonuclease_T2"/>
    <property type="match status" value="1"/>
</dbReference>
<dbReference type="PANTHER" id="PTHR11240:SF65">
    <property type="entry name" value="RIBONUCLEASE S-5-LIKE"/>
    <property type="match status" value="1"/>
</dbReference>
<name>A0ABC8R3E4_9AQUA</name>
<reference evidence="3 4" key="1">
    <citation type="submission" date="2024-02" db="EMBL/GenBank/DDBJ databases">
        <authorList>
            <person name="Vignale AGUSTIN F."/>
            <person name="Sosa J E."/>
            <person name="Modenutti C."/>
        </authorList>
    </citation>
    <scope>NUCLEOTIDE SEQUENCE [LARGE SCALE GENOMIC DNA]</scope>
</reference>
<sequence>MGDLGGKARTLRSQLQQAWPSIRKDLPDDRLWQHEWNKHGICSLRRMNKSDYFQAVIRETGRISLLSILQSVHIVAGSHIAYTKNQFDTAMRNSIGTDIYVSCASLDNTHVLLKELYICLDSTATSYINCPKT</sequence>
<organism evidence="3 4">
    <name type="scientific">Ilex paraguariensis</name>
    <name type="common">yerba mate</name>
    <dbReference type="NCBI Taxonomy" id="185542"/>
    <lineage>
        <taxon>Eukaryota</taxon>
        <taxon>Viridiplantae</taxon>
        <taxon>Streptophyta</taxon>
        <taxon>Embryophyta</taxon>
        <taxon>Tracheophyta</taxon>
        <taxon>Spermatophyta</taxon>
        <taxon>Magnoliopsida</taxon>
        <taxon>eudicotyledons</taxon>
        <taxon>Gunneridae</taxon>
        <taxon>Pentapetalae</taxon>
        <taxon>asterids</taxon>
        <taxon>campanulids</taxon>
        <taxon>Aquifoliales</taxon>
        <taxon>Aquifoliaceae</taxon>
        <taxon>Ilex</taxon>
    </lineage>
</organism>
<accession>A0ABC8R3E4</accession>
<proteinExistence type="inferred from homology"/>
<dbReference type="PANTHER" id="PTHR11240">
    <property type="entry name" value="RIBONUCLEASE T2"/>
    <property type="match status" value="1"/>
</dbReference>
<dbReference type="InterPro" id="IPR001568">
    <property type="entry name" value="RNase_T2-like"/>
</dbReference>
<evidence type="ECO:0000313" key="3">
    <source>
        <dbReference type="EMBL" id="CAK9139518.1"/>
    </source>
</evidence>
<dbReference type="InterPro" id="IPR033130">
    <property type="entry name" value="RNase_T2_His_AS_2"/>
</dbReference>